<protein>
    <recommendedName>
        <fullName evidence="3">Nucleoside 2-deoxyribosyltransferase</fullName>
    </recommendedName>
</protein>
<organism evidence="1 2">
    <name type="scientific">Metarhizium anisopliae (strain ARSEF 549)</name>
    <dbReference type="NCBI Taxonomy" id="3151832"/>
    <lineage>
        <taxon>Eukaryota</taxon>
        <taxon>Fungi</taxon>
        <taxon>Dikarya</taxon>
        <taxon>Ascomycota</taxon>
        <taxon>Pezizomycotina</taxon>
        <taxon>Sordariomycetes</taxon>
        <taxon>Hypocreomycetidae</taxon>
        <taxon>Hypocreales</taxon>
        <taxon>Clavicipitaceae</taxon>
        <taxon>Metarhizium</taxon>
    </lineage>
</organism>
<dbReference type="Gene3D" id="3.40.50.450">
    <property type="match status" value="1"/>
</dbReference>
<evidence type="ECO:0000313" key="2">
    <source>
        <dbReference type="Proteomes" id="UP000031186"/>
    </source>
</evidence>
<dbReference type="Proteomes" id="UP000031186">
    <property type="component" value="Unassembled WGS sequence"/>
</dbReference>
<dbReference type="OrthoDB" id="2893324at2759"/>
<reference evidence="1 2" key="1">
    <citation type="journal article" date="2014" name="Proc. Natl. Acad. Sci. U.S.A.">
        <title>Trajectory and genomic determinants of fungal-pathogen speciation and host adaptation.</title>
        <authorList>
            <person name="Hu X."/>
            <person name="Xiao G."/>
            <person name="Zheng P."/>
            <person name="Shang Y."/>
            <person name="Su Y."/>
            <person name="Zhang X."/>
            <person name="Liu X."/>
            <person name="Zhan S."/>
            <person name="St Leger R.J."/>
            <person name="Wang C."/>
        </authorList>
    </citation>
    <scope>NUCLEOTIDE SEQUENCE [LARGE SCALE GENOMIC DNA]</scope>
    <source>
        <strain evidence="1 2">ARSEF 549</strain>
    </source>
</reference>
<dbReference type="EMBL" id="AZNF01000004">
    <property type="protein sequence ID" value="KID67319.1"/>
    <property type="molecule type" value="Genomic_DNA"/>
</dbReference>
<dbReference type="Pfam" id="PF15891">
    <property type="entry name" value="Nuc_deoxyri_tr2"/>
    <property type="match status" value="1"/>
</dbReference>
<dbReference type="HOGENOM" id="CLU_109866_0_0_1"/>
<evidence type="ECO:0008006" key="3">
    <source>
        <dbReference type="Google" id="ProtNLM"/>
    </source>
</evidence>
<name>A0A0B4GGB8_METAF</name>
<dbReference type="VEuPathDB" id="FungiDB:MAN_04077"/>
<dbReference type="AlphaFoldDB" id="A0A0B4GGB8"/>
<feature type="non-terminal residue" evidence="1">
    <location>
        <position position="1"/>
    </location>
</feature>
<sequence>MHPASTASIGTDAPSTTPIMKATVIQAPEWPDHMVKPLIFLAGTTTPTADGDWRQRLVNRLSQYPVTFLDPKNKNWDLTWIEDFSDTRWTRQIRWELDLQEQADIVVVFFHESTLAPVSLLELGMHARSGKAIACAIPGYAKRGNVQAACGMYDGEFVTSEEELAQAVESRLRDRFKLGNIEATAGLRGD</sequence>
<gene>
    <name evidence="1" type="ORF">MAN_04077</name>
</gene>
<evidence type="ECO:0000313" key="1">
    <source>
        <dbReference type="EMBL" id="KID67319.1"/>
    </source>
</evidence>
<keyword evidence="2" id="KW-1185">Reference proteome</keyword>
<accession>A0A0B4GGB8</accession>
<dbReference type="InterPro" id="IPR039470">
    <property type="entry name" value="Nuc_deoxyri_tr2"/>
</dbReference>
<comment type="caution">
    <text evidence="1">The sequence shown here is derived from an EMBL/GenBank/DDBJ whole genome shotgun (WGS) entry which is preliminary data.</text>
</comment>
<proteinExistence type="predicted"/>